<proteinExistence type="predicted"/>
<sequence>MDERRDKALTFVWFFLIAVLLMGCSQDPSLQPLHSGSRILAFGDSLTEGVGADDAAAYPAVLSSLTGLEVINAGISGEISAEGLRRLPTVLDRYEPDLVVLCHGGNDLLRKMDPALTKANLAAMIELIREHGAEVVLISVPEPGIFLSSADYYAEVAKAYDVPVEDDILTELQGDSGMKSDRVHFNAAGYSAMAQAVKRLMEQNGALP</sequence>
<reference evidence="2" key="1">
    <citation type="journal article" date="2014" name="Int. J. Syst. Evol. Microbiol.">
        <title>Complete genome sequence of Corynebacterium casei LMG S-19264T (=DSM 44701T), isolated from a smear-ripened cheese.</title>
        <authorList>
            <consortium name="US DOE Joint Genome Institute (JGI-PGF)"/>
            <person name="Walter F."/>
            <person name="Albersmeier A."/>
            <person name="Kalinowski J."/>
            <person name="Ruckert C."/>
        </authorList>
    </citation>
    <scope>NUCLEOTIDE SEQUENCE</scope>
    <source>
        <strain evidence="2">KCTC 22169</strain>
    </source>
</reference>
<dbReference type="Pfam" id="PF13472">
    <property type="entry name" value="Lipase_GDSL_2"/>
    <property type="match status" value="1"/>
</dbReference>
<keyword evidence="3" id="KW-1185">Reference proteome</keyword>
<dbReference type="EMBL" id="BMXR01000004">
    <property type="protein sequence ID" value="GGX52915.1"/>
    <property type="molecule type" value="Genomic_DNA"/>
</dbReference>
<feature type="domain" description="SGNH hydrolase-type esterase" evidence="1">
    <location>
        <begin position="41"/>
        <end position="191"/>
    </location>
</feature>
<dbReference type="Proteomes" id="UP000626148">
    <property type="component" value="Unassembled WGS sequence"/>
</dbReference>
<comment type="caution">
    <text evidence="2">The sequence shown here is derived from an EMBL/GenBank/DDBJ whole genome shotgun (WGS) entry which is preliminary data.</text>
</comment>
<evidence type="ECO:0000259" key="1">
    <source>
        <dbReference type="Pfam" id="PF13472"/>
    </source>
</evidence>
<dbReference type="GO" id="GO:0004622">
    <property type="term" value="F:phosphatidylcholine lysophospholipase activity"/>
    <property type="evidence" value="ECO:0007669"/>
    <property type="project" value="TreeGrafter"/>
</dbReference>
<dbReference type="CDD" id="cd01822">
    <property type="entry name" value="Lysophospholipase_L1_like"/>
    <property type="match status" value="1"/>
</dbReference>
<dbReference type="PANTHER" id="PTHR30383">
    <property type="entry name" value="THIOESTERASE 1/PROTEASE 1/LYSOPHOSPHOLIPASE L1"/>
    <property type="match status" value="1"/>
</dbReference>
<dbReference type="InterPro" id="IPR036514">
    <property type="entry name" value="SGNH_hydro_sf"/>
</dbReference>
<dbReference type="Gene3D" id="3.40.50.1110">
    <property type="entry name" value="SGNH hydrolase"/>
    <property type="match status" value="1"/>
</dbReference>
<reference evidence="2" key="2">
    <citation type="submission" date="2020-09" db="EMBL/GenBank/DDBJ databases">
        <authorList>
            <person name="Sun Q."/>
            <person name="Kim S."/>
        </authorList>
    </citation>
    <scope>NUCLEOTIDE SEQUENCE</scope>
    <source>
        <strain evidence="2">KCTC 22169</strain>
    </source>
</reference>
<gene>
    <name evidence="2" type="ORF">GCM10007392_20470</name>
</gene>
<accession>A0A918K8M5</accession>
<evidence type="ECO:0000313" key="3">
    <source>
        <dbReference type="Proteomes" id="UP000626148"/>
    </source>
</evidence>
<dbReference type="RefSeq" id="WP_229805308.1">
    <property type="nucleotide sequence ID" value="NZ_BMXR01000004.1"/>
</dbReference>
<evidence type="ECO:0000313" key="2">
    <source>
        <dbReference type="EMBL" id="GGX52915.1"/>
    </source>
</evidence>
<protein>
    <submittedName>
        <fullName evidence="2">Arylesterase</fullName>
    </submittedName>
</protein>
<name>A0A918K8M5_9GAMM</name>
<dbReference type="InterPro" id="IPR013830">
    <property type="entry name" value="SGNH_hydro"/>
</dbReference>
<dbReference type="PROSITE" id="PS51257">
    <property type="entry name" value="PROKAR_LIPOPROTEIN"/>
    <property type="match status" value="1"/>
</dbReference>
<dbReference type="SUPFAM" id="SSF52266">
    <property type="entry name" value="SGNH hydrolase"/>
    <property type="match status" value="1"/>
</dbReference>
<dbReference type="PANTHER" id="PTHR30383:SF5">
    <property type="entry name" value="SGNH HYDROLASE-TYPE ESTERASE DOMAIN-CONTAINING PROTEIN"/>
    <property type="match status" value="1"/>
</dbReference>
<organism evidence="2 3">
    <name type="scientific">Saccharospirillum salsuginis</name>
    <dbReference type="NCBI Taxonomy" id="418750"/>
    <lineage>
        <taxon>Bacteria</taxon>
        <taxon>Pseudomonadati</taxon>
        <taxon>Pseudomonadota</taxon>
        <taxon>Gammaproteobacteria</taxon>
        <taxon>Oceanospirillales</taxon>
        <taxon>Saccharospirillaceae</taxon>
        <taxon>Saccharospirillum</taxon>
    </lineage>
</organism>
<dbReference type="InterPro" id="IPR051532">
    <property type="entry name" value="Ester_Hydrolysis_Enzymes"/>
</dbReference>
<dbReference type="AlphaFoldDB" id="A0A918K8M5"/>